<evidence type="ECO:0000256" key="4">
    <source>
        <dbReference type="ARBA" id="ARBA00022989"/>
    </source>
</evidence>
<dbReference type="Pfam" id="PF02525">
    <property type="entry name" value="Flavodoxin_2"/>
    <property type="match status" value="1"/>
</dbReference>
<feature type="transmembrane region" description="Helical" evidence="7">
    <location>
        <begin position="472"/>
        <end position="492"/>
    </location>
</feature>
<gene>
    <name evidence="9" type="ORF">SAMN05421809_3431</name>
</gene>
<reference evidence="9 10" key="1">
    <citation type="submission" date="2017-01" db="EMBL/GenBank/DDBJ databases">
        <authorList>
            <person name="Mah S.A."/>
            <person name="Swanson W.J."/>
            <person name="Moy G.W."/>
            <person name="Vacquier V.D."/>
        </authorList>
    </citation>
    <scope>NUCLEOTIDE SEQUENCE [LARGE SCALE GENOMIC DNA]</scope>
    <source>
        <strain evidence="9 10">CGMCC 1.8909</strain>
    </source>
</reference>
<evidence type="ECO:0000256" key="1">
    <source>
        <dbReference type="ARBA" id="ARBA00004651"/>
    </source>
</evidence>
<evidence type="ECO:0000256" key="2">
    <source>
        <dbReference type="ARBA" id="ARBA00006252"/>
    </source>
</evidence>
<protein>
    <submittedName>
        <fullName evidence="9">Putative NADPH-quinone reductase (Modulator of drug activity B)</fullName>
    </submittedName>
</protein>
<dbReference type="PANTHER" id="PTHR10204">
    <property type="entry name" value="NAD P H OXIDOREDUCTASE-RELATED"/>
    <property type="match status" value="1"/>
</dbReference>
<evidence type="ECO:0000256" key="7">
    <source>
        <dbReference type="SAM" id="Phobius"/>
    </source>
</evidence>
<comment type="similarity">
    <text evidence="2">Belongs to the NAD(P)H dehydrogenase (quinone) family.</text>
</comment>
<dbReference type="InterPro" id="IPR003680">
    <property type="entry name" value="Flavodoxin_fold"/>
</dbReference>
<dbReference type="Gene3D" id="3.40.50.360">
    <property type="match status" value="1"/>
</dbReference>
<keyword evidence="5" id="KW-0560">Oxidoreductase</keyword>
<dbReference type="Pfam" id="PF01040">
    <property type="entry name" value="UbiA"/>
    <property type="match status" value="1"/>
</dbReference>
<proteinExistence type="inferred from homology"/>
<dbReference type="GO" id="GO:0004659">
    <property type="term" value="F:prenyltransferase activity"/>
    <property type="evidence" value="ECO:0007669"/>
    <property type="project" value="InterPro"/>
</dbReference>
<feature type="transmembrane region" description="Helical" evidence="7">
    <location>
        <begin position="344"/>
        <end position="363"/>
    </location>
</feature>
<dbReference type="SUPFAM" id="SSF52218">
    <property type="entry name" value="Flavoproteins"/>
    <property type="match status" value="1"/>
</dbReference>
<feature type="transmembrane region" description="Helical" evidence="7">
    <location>
        <begin position="403"/>
        <end position="422"/>
    </location>
</feature>
<dbReference type="STRING" id="588898.BB347_12470"/>
<dbReference type="EMBL" id="FTNP01000007">
    <property type="protein sequence ID" value="SIS02901.1"/>
    <property type="molecule type" value="Genomic_DNA"/>
</dbReference>
<dbReference type="InterPro" id="IPR000537">
    <property type="entry name" value="UbiA_prenyltransferase"/>
</dbReference>
<name>A0A1N7FRG2_9EURY</name>
<dbReference type="InterPro" id="IPR051545">
    <property type="entry name" value="NAD(P)H_dehydrogenase_qn"/>
</dbReference>
<evidence type="ECO:0000256" key="6">
    <source>
        <dbReference type="ARBA" id="ARBA00023136"/>
    </source>
</evidence>
<feature type="transmembrane region" description="Helical" evidence="7">
    <location>
        <begin position="227"/>
        <end position="251"/>
    </location>
</feature>
<evidence type="ECO:0000313" key="10">
    <source>
        <dbReference type="Proteomes" id="UP000185687"/>
    </source>
</evidence>
<dbReference type="Proteomes" id="UP000185687">
    <property type="component" value="Unassembled WGS sequence"/>
</dbReference>
<dbReference type="GO" id="GO:0003955">
    <property type="term" value="F:NAD(P)H dehydrogenase (quinone) activity"/>
    <property type="evidence" value="ECO:0007669"/>
    <property type="project" value="TreeGrafter"/>
</dbReference>
<dbReference type="GO" id="GO:0005886">
    <property type="term" value="C:plasma membrane"/>
    <property type="evidence" value="ECO:0007669"/>
    <property type="project" value="UniProtKB-SubCell"/>
</dbReference>
<dbReference type="AlphaFoldDB" id="A0A1N7FRG2"/>
<feature type="domain" description="Flavodoxin-like fold" evidence="8">
    <location>
        <begin position="22"/>
        <end position="192"/>
    </location>
</feature>
<evidence type="ECO:0000259" key="8">
    <source>
        <dbReference type="Pfam" id="PF02525"/>
    </source>
</evidence>
<keyword evidence="6 7" id="KW-0472">Membrane</keyword>
<feature type="transmembrane region" description="Helical" evidence="7">
    <location>
        <begin position="504"/>
        <end position="524"/>
    </location>
</feature>
<accession>A0A1N7FRG2</accession>
<evidence type="ECO:0000256" key="5">
    <source>
        <dbReference type="ARBA" id="ARBA00023002"/>
    </source>
</evidence>
<dbReference type="InterPro" id="IPR026046">
    <property type="entry name" value="UBIAD1"/>
</dbReference>
<feature type="transmembrane region" description="Helical" evidence="7">
    <location>
        <begin position="320"/>
        <end position="338"/>
    </location>
</feature>
<comment type="subcellular location">
    <subcellularLocation>
        <location evidence="1">Cell membrane</location>
        <topology evidence="1">Multi-pass membrane protein</topology>
    </subcellularLocation>
</comment>
<sequence>MGHPFEEDNVISRASDERDDVNVLVILGHPRNESFGGALADAYREGCVQAGVDVRSLAVADLEFDPDVHAGCPSDQPLEDDLLAAQRDIEWADHLVFVYPNWWGTMPARLKGFFDRVFEPGFAFAEYDEGEGAGHVELLDDKTAELIVTMDMPPWVYRWIYRQPGTNALKRATLGYAGIETTRVTEIGPIEDSSLEERNEWLADVEELGRSLATGPKSRATRAKQKLTAWMGALRLQFYPMAWLAYTIGALAAADLSAVFSSAAYWLGLGFLFFLEAATVFTNEYFDYETDRENTFAGPFTGGSQVLVDGQLSFEELRRAIGATLVLSALFGVGTLFAAAGSPIALSSAMVVLAALALGYTAPPLKLSYRTLGEATVAWTHSIGVLVIGFLAVGGSWHVPEPWLLGVPFLLSVLPSITLAGVPDYAADRAVGKQTIAVRFGLAGAGAFAMGTALLAALVGLVWYGRSVASHAYGPVISLSLGHALVLCWLIHRRLDATAGSQRIDGLMLASLSYIGWFAVVPVITLV</sequence>
<dbReference type="InterPro" id="IPR029039">
    <property type="entry name" value="Flavoprotein-like_sf"/>
</dbReference>
<dbReference type="PANTHER" id="PTHR10204:SF34">
    <property type="entry name" value="NAD(P)H DEHYDROGENASE [QUINONE] 1 ISOFORM 1"/>
    <property type="match status" value="1"/>
</dbReference>
<feature type="transmembrane region" description="Helical" evidence="7">
    <location>
        <begin position="263"/>
        <end position="282"/>
    </location>
</feature>
<keyword evidence="4 7" id="KW-1133">Transmembrane helix</keyword>
<feature type="transmembrane region" description="Helical" evidence="7">
    <location>
        <begin position="375"/>
        <end position="397"/>
    </location>
</feature>
<evidence type="ECO:0000256" key="3">
    <source>
        <dbReference type="ARBA" id="ARBA00022692"/>
    </source>
</evidence>
<evidence type="ECO:0000313" key="9">
    <source>
        <dbReference type="EMBL" id="SIS02901.1"/>
    </source>
</evidence>
<feature type="transmembrane region" description="Helical" evidence="7">
    <location>
        <begin position="442"/>
        <end position="466"/>
    </location>
</feature>
<dbReference type="CDD" id="cd13962">
    <property type="entry name" value="PT_UbiA_UBIAD1"/>
    <property type="match status" value="1"/>
</dbReference>
<keyword evidence="10" id="KW-1185">Reference proteome</keyword>
<dbReference type="GO" id="GO:0005829">
    <property type="term" value="C:cytosol"/>
    <property type="evidence" value="ECO:0007669"/>
    <property type="project" value="TreeGrafter"/>
</dbReference>
<organism evidence="9 10">
    <name type="scientific">Natronorubrum daqingense</name>
    <dbReference type="NCBI Taxonomy" id="588898"/>
    <lineage>
        <taxon>Archaea</taxon>
        <taxon>Methanobacteriati</taxon>
        <taxon>Methanobacteriota</taxon>
        <taxon>Stenosarchaea group</taxon>
        <taxon>Halobacteria</taxon>
        <taxon>Halobacteriales</taxon>
        <taxon>Natrialbaceae</taxon>
        <taxon>Natronorubrum</taxon>
    </lineage>
</organism>
<keyword evidence="3 7" id="KW-0812">Transmembrane</keyword>